<dbReference type="EMBL" id="AP022583">
    <property type="protein sequence ID" value="BBY06441.1"/>
    <property type="molecule type" value="Genomic_DNA"/>
</dbReference>
<reference evidence="1 2" key="1">
    <citation type="journal article" date="2019" name="Emerg. Microbes Infect.">
        <title>Comprehensive subspecies identification of 175 nontuberculous mycobacteria species based on 7547 genomic profiles.</title>
        <authorList>
            <person name="Matsumoto Y."/>
            <person name="Kinjo T."/>
            <person name="Motooka D."/>
            <person name="Nabeya D."/>
            <person name="Jung N."/>
            <person name="Uechi K."/>
            <person name="Horii T."/>
            <person name="Iida T."/>
            <person name="Fujita J."/>
            <person name="Nakamura S."/>
        </authorList>
    </citation>
    <scope>NUCLEOTIDE SEQUENCE [LARGE SCALE GENOMIC DNA]</scope>
    <source>
        <strain evidence="1 2">JCM 16367</strain>
    </source>
</reference>
<evidence type="ECO:0000313" key="2">
    <source>
        <dbReference type="Proteomes" id="UP000466894"/>
    </source>
</evidence>
<protein>
    <recommendedName>
        <fullName evidence="3">Monooxygenase</fullName>
    </recommendedName>
</protein>
<evidence type="ECO:0000313" key="1">
    <source>
        <dbReference type="EMBL" id="BBY06441.1"/>
    </source>
</evidence>
<dbReference type="RefSeq" id="WP_308203549.1">
    <property type="nucleotide sequence ID" value="NZ_AP022583.1"/>
</dbReference>
<dbReference type="Pfam" id="PF19452">
    <property type="entry name" value="DUF5990"/>
    <property type="match status" value="1"/>
</dbReference>
<accession>A0A7I7PCV4</accession>
<sequence length="172" mass="18590">MQIRIVGTQLPGRTCGAGDNFPGYVNIHVGVQRKNRRDELLDLQPGDAASVEWAVDCSVNGKDVRGSYIQGRPGERFIYLSWGTVGDEGQFSLFRRAKLLLADVPADVFDAAVSSGALVGILGLTDAKGHPLLRACEAAADSLEFSRIASYNRVVCNFCSRLAFLSSRRGRG</sequence>
<dbReference type="AlphaFoldDB" id="A0A7I7PCV4"/>
<proteinExistence type="predicted"/>
<dbReference type="InterPro" id="IPR046032">
    <property type="entry name" value="DUF5990"/>
</dbReference>
<dbReference type="KEGG" id="mnv:MNVI_17590"/>
<dbReference type="Proteomes" id="UP000466894">
    <property type="component" value="Chromosome"/>
</dbReference>
<gene>
    <name evidence="1" type="ORF">MNVI_17590</name>
</gene>
<organism evidence="1 2">
    <name type="scientific">Mycobacterium noviomagense</name>
    <dbReference type="NCBI Taxonomy" id="459858"/>
    <lineage>
        <taxon>Bacteria</taxon>
        <taxon>Bacillati</taxon>
        <taxon>Actinomycetota</taxon>
        <taxon>Actinomycetes</taxon>
        <taxon>Mycobacteriales</taxon>
        <taxon>Mycobacteriaceae</taxon>
        <taxon>Mycobacterium</taxon>
    </lineage>
</organism>
<name>A0A7I7PCV4_9MYCO</name>
<evidence type="ECO:0008006" key="3">
    <source>
        <dbReference type="Google" id="ProtNLM"/>
    </source>
</evidence>